<keyword evidence="2 3" id="KW-0040">ANK repeat</keyword>
<dbReference type="RefSeq" id="WP_115586190.1">
    <property type="nucleotide sequence ID" value="NZ_CP025544.1"/>
</dbReference>
<keyword evidence="5" id="KW-1185">Reference proteome</keyword>
<proteinExistence type="predicted"/>
<keyword evidence="1" id="KW-0677">Repeat</keyword>
<dbReference type="EMBL" id="CP025544">
    <property type="protein sequence ID" value="AXK61175.1"/>
    <property type="molecule type" value="Genomic_DNA"/>
</dbReference>
<accession>A0A345ZD08</accession>
<dbReference type="OrthoDB" id="671583at2"/>
<dbReference type="Gene3D" id="1.25.40.20">
    <property type="entry name" value="Ankyrin repeat-containing domain"/>
    <property type="match status" value="1"/>
</dbReference>
<organism evidence="4 5">
    <name type="scientific">Candidatus Chromulinivorax destructor</name>
    <dbReference type="NCBI Taxonomy" id="2066483"/>
    <lineage>
        <taxon>Bacteria</taxon>
        <taxon>Candidatus Babelota</taxon>
        <taxon>Candidatus Babeliae</taxon>
        <taxon>Candidatus Babeliales</taxon>
        <taxon>Candidatus Chromulinivoraceae</taxon>
        <taxon>Candidatus Chromulinivorax</taxon>
    </lineage>
</organism>
<dbReference type="Proteomes" id="UP000254834">
    <property type="component" value="Chromosome"/>
</dbReference>
<evidence type="ECO:0000313" key="4">
    <source>
        <dbReference type="EMBL" id="AXK61175.1"/>
    </source>
</evidence>
<dbReference type="PROSITE" id="PS50297">
    <property type="entry name" value="ANK_REP_REGION"/>
    <property type="match status" value="1"/>
</dbReference>
<evidence type="ECO:0000256" key="2">
    <source>
        <dbReference type="ARBA" id="ARBA00023043"/>
    </source>
</evidence>
<feature type="repeat" description="ANK" evidence="3">
    <location>
        <begin position="299"/>
        <end position="331"/>
    </location>
</feature>
<gene>
    <name evidence="4" type="ORF">C0J27_05595</name>
</gene>
<dbReference type="SUPFAM" id="SSF48403">
    <property type="entry name" value="Ankyrin repeat"/>
    <property type="match status" value="1"/>
</dbReference>
<dbReference type="AlphaFoldDB" id="A0A345ZD08"/>
<reference evidence="4 5" key="1">
    <citation type="submission" date="2017-12" db="EMBL/GenBank/DDBJ databases">
        <title>Chromulinavorax destructans is a abundant pathogen of dominant heterotrophic picoflagllates.</title>
        <authorList>
            <person name="Deeg C.M."/>
            <person name="Zimmer M."/>
            <person name="Suttle C.A."/>
        </authorList>
    </citation>
    <scope>NUCLEOTIDE SEQUENCE [LARGE SCALE GENOMIC DNA]</scope>
    <source>
        <strain evidence="4 5">SeV1</strain>
    </source>
</reference>
<name>A0A345ZD08_9BACT</name>
<dbReference type="InterPro" id="IPR002110">
    <property type="entry name" value="Ankyrin_rpt"/>
</dbReference>
<dbReference type="Pfam" id="PF12796">
    <property type="entry name" value="Ank_2"/>
    <property type="match status" value="1"/>
</dbReference>
<dbReference type="KEGG" id="cdes:C0J27_05595"/>
<dbReference type="PROSITE" id="PS50088">
    <property type="entry name" value="ANK_REPEAT"/>
    <property type="match status" value="1"/>
</dbReference>
<evidence type="ECO:0000256" key="3">
    <source>
        <dbReference type="PROSITE-ProRule" id="PRU00023"/>
    </source>
</evidence>
<dbReference type="SMART" id="SM00248">
    <property type="entry name" value="ANK"/>
    <property type="match status" value="2"/>
</dbReference>
<dbReference type="PANTHER" id="PTHR24198">
    <property type="entry name" value="ANKYRIN REPEAT AND PROTEIN KINASE DOMAIN-CONTAINING PROTEIN"/>
    <property type="match status" value="1"/>
</dbReference>
<evidence type="ECO:0000313" key="5">
    <source>
        <dbReference type="Proteomes" id="UP000254834"/>
    </source>
</evidence>
<dbReference type="InterPro" id="IPR036770">
    <property type="entry name" value="Ankyrin_rpt-contain_sf"/>
</dbReference>
<dbReference type="PANTHER" id="PTHR24198:SF165">
    <property type="entry name" value="ANKYRIN REPEAT-CONTAINING PROTEIN-RELATED"/>
    <property type="match status" value="1"/>
</dbReference>
<protein>
    <submittedName>
        <fullName evidence="4">Uncharacterized protein</fullName>
    </submittedName>
</protein>
<sequence>MVAFKILQNIFNFLIITNLQSFIYTAQERLFCTHDAKSLVEQHDNNKKCFLFQNVHDQCNSVDTNRKFLCNQNEVINLMHINSENARSLDGVTFDIPLNFQQDLSLQDEKQAIISIILINYKGCKDGFDFLLSRKIIDQSFADFLEENVVVDQDFNMHAIIDQIEGFLTLHMKDAFLKVFYELMCRDSMVQEDISTELQAIYEYVLNHKDDYMRNMINSWFLSWAFTTENCCTCPFFIAAESENIFFLRLFLEVPGINVNLVNEEGWTALYFAVQHNYVDHVKLLLTMPNIDVNIQNYQSRTPFQLAMQQGRSEIVDLLLEHFPDLDSTIRKSKYCGPEPLNFEFVNMMDVPQQDRCCLIM</sequence>
<evidence type="ECO:0000256" key="1">
    <source>
        <dbReference type="ARBA" id="ARBA00022737"/>
    </source>
</evidence>